<keyword evidence="1" id="KW-0808">Transferase</keyword>
<proteinExistence type="predicted"/>
<dbReference type="PATRIC" id="fig|38307.3.peg.1895"/>
<organism evidence="1 2">
    <name type="scientific">Gluconobacter cerinus</name>
    <dbReference type="NCBI Taxonomy" id="38307"/>
    <lineage>
        <taxon>Bacteria</taxon>
        <taxon>Pseudomonadati</taxon>
        <taxon>Pseudomonadota</taxon>
        <taxon>Alphaproteobacteria</taxon>
        <taxon>Acetobacterales</taxon>
        <taxon>Acetobacteraceae</taxon>
        <taxon>Gluconobacter</taxon>
    </lineage>
</organism>
<accession>A0A1B6VJ37</accession>
<dbReference type="Proteomes" id="UP000077786">
    <property type="component" value="Unassembled WGS sequence"/>
</dbReference>
<comment type="caution">
    <text evidence="1">The sequence shown here is derived from an EMBL/GenBank/DDBJ whole genome shotgun (WGS) entry which is preliminary data.</text>
</comment>
<keyword evidence="1" id="KW-0418">Kinase</keyword>
<name>A0A1B6VJ37_9PROT</name>
<dbReference type="AlphaFoldDB" id="A0A1B6VJ37"/>
<reference evidence="1 2" key="1">
    <citation type="submission" date="2016-03" db="EMBL/GenBank/DDBJ databases">
        <title>Draft genome sequence of Gluconobacter cerinus strain CECT 9110.</title>
        <authorList>
            <person name="Sainz F."/>
            <person name="Mas A."/>
            <person name="Torija M.J."/>
        </authorList>
    </citation>
    <scope>NUCLEOTIDE SEQUENCE [LARGE SCALE GENOMIC DNA]</scope>
    <source>
        <strain evidence="1 2">CECT 9110</strain>
    </source>
</reference>
<dbReference type="SUPFAM" id="SSF53795">
    <property type="entry name" value="PEP carboxykinase-like"/>
    <property type="match status" value="1"/>
</dbReference>
<evidence type="ECO:0000313" key="1">
    <source>
        <dbReference type="EMBL" id="OAJ67239.1"/>
    </source>
</evidence>
<dbReference type="Gene3D" id="3.40.50.300">
    <property type="entry name" value="P-loop containing nucleotide triphosphate hydrolases"/>
    <property type="match status" value="1"/>
</dbReference>
<sequence>MLALQLMERGFSLVSDDRVLLDGPLVSPPSALEGLLEVRGVGILRTPFVTNARVILKVLLGMQGDRMPPPEKDPQTGAVVLHINGCLPGDSSRVVAAFQACRGTYDWVTGAGGNSAGI</sequence>
<dbReference type="EMBL" id="LUTU01000008">
    <property type="protein sequence ID" value="OAJ67239.1"/>
    <property type="molecule type" value="Genomic_DNA"/>
</dbReference>
<gene>
    <name evidence="1" type="ORF">A0123_01835</name>
</gene>
<dbReference type="GO" id="GO:0016301">
    <property type="term" value="F:kinase activity"/>
    <property type="evidence" value="ECO:0007669"/>
    <property type="project" value="UniProtKB-KW"/>
</dbReference>
<dbReference type="InterPro" id="IPR027417">
    <property type="entry name" value="P-loop_NTPase"/>
</dbReference>
<protein>
    <submittedName>
        <fullName evidence="1">HPr kinase</fullName>
    </submittedName>
</protein>
<evidence type="ECO:0000313" key="2">
    <source>
        <dbReference type="Proteomes" id="UP000077786"/>
    </source>
</evidence>